<keyword evidence="5 9" id="KW-0418">Kinase</keyword>
<evidence type="ECO:0000256" key="6">
    <source>
        <dbReference type="ARBA" id="ARBA00023012"/>
    </source>
</evidence>
<evidence type="ECO:0000256" key="4">
    <source>
        <dbReference type="ARBA" id="ARBA00022679"/>
    </source>
</evidence>
<dbReference type="GO" id="GO:0000155">
    <property type="term" value="F:phosphorelay sensor kinase activity"/>
    <property type="evidence" value="ECO:0007669"/>
    <property type="project" value="InterPro"/>
</dbReference>
<dbReference type="Pfam" id="PF02518">
    <property type="entry name" value="HATPase_c"/>
    <property type="match status" value="1"/>
</dbReference>
<dbReference type="SUPFAM" id="SSF55874">
    <property type="entry name" value="ATPase domain of HSP90 chaperone/DNA topoisomerase II/histidine kinase"/>
    <property type="match status" value="1"/>
</dbReference>
<keyword evidence="10" id="KW-1185">Reference proteome</keyword>
<dbReference type="InterPro" id="IPR003594">
    <property type="entry name" value="HATPase_dom"/>
</dbReference>
<reference evidence="9 10" key="1">
    <citation type="submission" date="2017-06" db="EMBL/GenBank/DDBJ databases">
        <title>Genome sequencing of cyanobaciteial culture collection at National Institute for Environmental Studies (NIES).</title>
        <authorList>
            <person name="Hirose Y."/>
            <person name="Shimura Y."/>
            <person name="Fujisawa T."/>
            <person name="Nakamura Y."/>
            <person name="Kawachi M."/>
        </authorList>
    </citation>
    <scope>NUCLEOTIDE SEQUENCE [LARGE SCALE GENOMIC DNA]</scope>
    <source>
        <strain evidence="9 10">NIES-2135</strain>
    </source>
</reference>
<dbReference type="SMART" id="SM00388">
    <property type="entry name" value="HisKA"/>
    <property type="match status" value="1"/>
</dbReference>
<evidence type="ECO:0000313" key="9">
    <source>
        <dbReference type="EMBL" id="BAY53980.1"/>
    </source>
</evidence>
<dbReference type="InterPro" id="IPR003661">
    <property type="entry name" value="HisK_dim/P_dom"/>
</dbReference>
<dbReference type="PANTHER" id="PTHR43711:SF28">
    <property type="entry name" value="SENSOR HISTIDINE KINASE YXDK"/>
    <property type="match status" value="1"/>
</dbReference>
<feature type="transmembrane region" description="Helical" evidence="7">
    <location>
        <begin position="49"/>
        <end position="69"/>
    </location>
</feature>
<dbReference type="Proteomes" id="UP000217895">
    <property type="component" value="Chromosome"/>
</dbReference>
<dbReference type="Gene3D" id="1.10.287.130">
    <property type="match status" value="1"/>
</dbReference>
<comment type="catalytic activity">
    <reaction evidence="1">
        <text>ATP + protein L-histidine = ADP + protein N-phospho-L-histidine.</text>
        <dbReference type="EC" id="2.7.13.3"/>
    </reaction>
</comment>
<dbReference type="Gene3D" id="3.30.565.10">
    <property type="entry name" value="Histidine kinase-like ATPase, C-terminal domain"/>
    <property type="match status" value="1"/>
</dbReference>
<evidence type="ECO:0000256" key="1">
    <source>
        <dbReference type="ARBA" id="ARBA00000085"/>
    </source>
</evidence>
<dbReference type="InterPro" id="IPR005467">
    <property type="entry name" value="His_kinase_dom"/>
</dbReference>
<dbReference type="PRINTS" id="PR00344">
    <property type="entry name" value="BCTRLSENSOR"/>
</dbReference>
<evidence type="ECO:0000259" key="8">
    <source>
        <dbReference type="PROSITE" id="PS50109"/>
    </source>
</evidence>
<dbReference type="InterPro" id="IPR004358">
    <property type="entry name" value="Sig_transdc_His_kin-like_C"/>
</dbReference>
<dbReference type="PANTHER" id="PTHR43711">
    <property type="entry name" value="TWO-COMPONENT HISTIDINE KINASE"/>
    <property type="match status" value="1"/>
</dbReference>
<dbReference type="EC" id="2.7.13.3" evidence="2"/>
<dbReference type="EMBL" id="AP018203">
    <property type="protein sequence ID" value="BAY53980.1"/>
    <property type="molecule type" value="Genomic_DNA"/>
</dbReference>
<keyword evidence="4" id="KW-0808">Transferase</keyword>
<feature type="domain" description="Histidine kinase" evidence="8">
    <location>
        <begin position="127"/>
        <end position="342"/>
    </location>
</feature>
<dbReference type="SUPFAM" id="SSF47384">
    <property type="entry name" value="Homodimeric domain of signal transducing histidine kinase"/>
    <property type="match status" value="1"/>
</dbReference>
<dbReference type="InterPro" id="IPR050736">
    <property type="entry name" value="Sensor_HK_Regulatory"/>
</dbReference>
<dbReference type="SMART" id="SM00387">
    <property type="entry name" value="HATPase_c"/>
    <property type="match status" value="1"/>
</dbReference>
<organism evidence="9 10">
    <name type="scientific">Leptolyngbya boryana NIES-2135</name>
    <dbReference type="NCBI Taxonomy" id="1973484"/>
    <lineage>
        <taxon>Bacteria</taxon>
        <taxon>Bacillati</taxon>
        <taxon>Cyanobacteriota</taxon>
        <taxon>Cyanophyceae</taxon>
        <taxon>Leptolyngbyales</taxon>
        <taxon>Leptolyngbyaceae</taxon>
        <taxon>Leptolyngbya group</taxon>
        <taxon>Leptolyngbya</taxon>
    </lineage>
</organism>
<dbReference type="InterPro" id="IPR036097">
    <property type="entry name" value="HisK_dim/P_sf"/>
</dbReference>
<dbReference type="AlphaFoldDB" id="A0A1Z4JBA1"/>
<dbReference type="Pfam" id="PF00512">
    <property type="entry name" value="HisKA"/>
    <property type="match status" value="1"/>
</dbReference>
<keyword evidence="7" id="KW-1133">Transmembrane helix</keyword>
<sequence length="343" mass="38338">MVVVIVICAIALASYKLFSHWSIQTVLMMHSEQLTIAQFLTITEQLATLSLLVISAMAATILGGIWLLLRPLKQFQYWVQTTTTVAQLTTFNARAAPSEIRTLAQAWDELLSQRAAVKQQQRQFISDVAHELRSPLSTVYGYLQRTVRRIPNLSVSQQESLEMATSEAERMTLILQDLISLARAESFDSTLAQEPLILNEFVRDISSMTEKFDHPNIQTEIAPMPIRVQTHRDYLMQVLDHLIQNAVRYSDPNSPVLIRLKQVDNFAVIQVIDRGEGIPPSDQVMIFEPFHRIDPSRSRATGGTGLGLAIVKTLIEKMGGTLSLDSEPGVGTTFTLTLPILGR</sequence>
<keyword evidence="6" id="KW-0902">Two-component regulatory system</keyword>
<evidence type="ECO:0000256" key="5">
    <source>
        <dbReference type="ARBA" id="ARBA00022777"/>
    </source>
</evidence>
<keyword evidence="3" id="KW-0597">Phosphoprotein</keyword>
<gene>
    <name evidence="9" type="ORF">NIES2135_07930</name>
</gene>
<accession>A0A1Z4JBA1</accession>
<evidence type="ECO:0000256" key="3">
    <source>
        <dbReference type="ARBA" id="ARBA00022553"/>
    </source>
</evidence>
<keyword evidence="7" id="KW-0812">Transmembrane</keyword>
<dbReference type="CDD" id="cd00075">
    <property type="entry name" value="HATPase"/>
    <property type="match status" value="1"/>
</dbReference>
<dbReference type="InterPro" id="IPR036890">
    <property type="entry name" value="HATPase_C_sf"/>
</dbReference>
<dbReference type="FunFam" id="3.30.565.10:FF:000006">
    <property type="entry name" value="Sensor histidine kinase WalK"/>
    <property type="match status" value="1"/>
</dbReference>
<keyword evidence="7" id="KW-0472">Membrane</keyword>
<dbReference type="CDD" id="cd00082">
    <property type="entry name" value="HisKA"/>
    <property type="match status" value="1"/>
</dbReference>
<dbReference type="PROSITE" id="PS50109">
    <property type="entry name" value="HIS_KIN"/>
    <property type="match status" value="1"/>
</dbReference>
<protein>
    <recommendedName>
        <fullName evidence="2">histidine kinase</fullName>
        <ecNumber evidence="2">2.7.13.3</ecNumber>
    </recommendedName>
</protein>
<evidence type="ECO:0000256" key="7">
    <source>
        <dbReference type="SAM" id="Phobius"/>
    </source>
</evidence>
<proteinExistence type="predicted"/>
<evidence type="ECO:0000256" key="2">
    <source>
        <dbReference type="ARBA" id="ARBA00012438"/>
    </source>
</evidence>
<evidence type="ECO:0000313" key="10">
    <source>
        <dbReference type="Proteomes" id="UP000217895"/>
    </source>
</evidence>
<name>A0A1Z4JBA1_LEPBY</name>